<evidence type="ECO:0000313" key="3">
    <source>
        <dbReference type="Proteomes" id="UP000029628"/>
    </source>
</evidence>
<dbReference type="Proteomes" id="UP000029628">
    <property type="component" value="Unassembled WGS sequence"/>
</dbReference>
<name>A0A096BY35_9FIRM</name>
<proteinExistence type="predicted"/>
<feature type="transmembrane region" description="Helical" evidence="1">
    <location>
        <begin position="91"/>
        <end position="113"/>
    </location>
</feature>
<dbReference type="EMBL" id="JRNT01000007">
    <property type="protein sequence ID" value="KGF47647.1"/>
    <property type="molecule type" value="Genomic_DNA"/>
</dbReference>
<organism evidence="2 3">
    <name type="scientific">Veillonella montpellierensis DNF00314</name>
    <dbReference type="NCBI Taxonomy" id="1401067"/>
    <lineage>
        <taxon>Bacteria</taxon>
        <taxon>Bacillati</taxon>
        <taxon>Bacillota</taxon>
        <taxon>Negativicutes</taxon>
        <taxon>Veillonellales</taxon>
        <taxon>Veillonellaceae</taxon>
        <taxon>Veillonella</taxon>
    </lineage>
</organism>
<dbReference type="RefSeq" id="WP_038151643.1">
    <property type="nucleotide sequence ID" value="NZ_JRNT01000007.1"/>
</dbReference>
<evidence type="ECO:0000313" key="2">
    <source>
        <dbReference type="EMBL" id="KGF47647.1"/>
    </source>
</evidence>
<reference evidence="2 3" key="1">
    <citation type="submission" date="2014-07" db="EMBL/GenBank/DDBJ databases">
        <authorList>
            <person name="McCorrison J."/>
            <person name="Sanka R."/>
            <person name="Torralba M."/>
            <person name="Gillis M."/>
            <person name="Haft D.H."/>
            <person name="Methe B."/>
            <person name="Sutton G."/>
            <person name="Nelson K.E."/>
        </authorList>
    </citation>
    <scope>NUCLEOTIDE SEQUENCE [LARGE SCALE GENOMIC DNA]</scope>
    <source>
        <strain evidence="2 3">DNF00314</strain>
    </source>
</reference>
<sequence>MNNITNTPKVQTNNTQPVQTNNIQKVQTNNTQPVQTNNMQEVKELQPDDVLTGEFKGTPYFGEISAKQYKPQPIYKSNIQQPPTSIVNNNAIGLGIMIILIVVIGYFLYAFTLTNKTKKKTIMPKRNNL</sequence>
<keyword evidence="3" id="KW-1185">Reference proteome</keyword>
<keyword evidence="1" id="KW-0812">Transmembrane</keyword>
<gene>
    <name evidence="2" type="ORF">HMPREF0872_02765</name>
</gene>
<keyword evidence="1" id="KW-0472">Membrane</keyword>
<evidence type="ECO:0000256" key="1">
    <source>
        <dbReference type="SAM" id="Phobius"/>
    </source>
</evidence>
<dbReference type="AlphaFoldDB" id="A0A096BY35"/>
<keyword evidence="1" id="KW-1133">Transmembrane helix</keyword>
<comment type="caution">
    <text evidence="2">The sequence shown here is derived from an EMBL/GenBank/DDBJ whole genome shotgun (WGS) entry which is preliminary data.</text>
</comment>
<protein>
    <submittedName>
        <fullName evidence="2">Uncharacterized protein</fullName>
    </submittedName>
</protein>
<accession>A0A096BY35</accession>